<accession>E0W1B7</accession>
<evidence type="ECO:0000259" key="3">
    <source>
        <dbReference type="PROSITE" id="PS50137"/>
    </source>
</evidence>
<dbReference type="InParanoid" id="E0W1B7"/>
<dbReference type="FunCoup" id="E0W1B7">
    <property type="interactions" value="1976"/>
</dbReference>
<name>E0W1B7_PEDHC</name>
<keyword evidence="1" id="KW-0694">RNA-binding</keyword>
<dbReference type="GO" id="GO:0070877">
    <property type="term" value="C:microprocessor complex"/>
    <property type="evidence" value="ECO:0007669"/>
    <property type="project" value="InterPro"/>
</dbReference>
<dbReference type="VEuPathDB" id="VectorBase:PHUM574170"/>
<dbReference type="EMBL" id="DS235867">
    <property type="protein sequence ID" value="EEB19423.1"/>
    <property type="molecule type" value="Genomic_DNA"/>
</dbReference>
<dbReference type="PROSITE" id="PS50137">
    <property type="entry name" value="DS_RBD"/>
    <property type="match status" value="1"/>
</dbReference>
<proteinExistence type="predicted"/>
<keyword evidence="6" id="KW-1185">Reference proteome</keyword>
<dbReference type="GO" id="GO:0070878">
    <property type="term" value="F:primary miRNA binding"/>
    <property type="evidence" value="ECO:0007669"/>
    <property type="project" value="TreeGrafter"/>
</dbReference>
<dbReference type="Gene3D" id="3.30.160.20">
    <property type="match status" value="2"/>
</dbReference>
<evidence type="ECO:0000313" key="4">
    <source>
        <dbReference type="EMBL" id="EEB19423.1"/>
    </source>
</evidence>
<dbReference type="GO" id="GO:0003725">
    <property type="term" value="F:double-stranded RNA binding"/>
    <property type="evidence" value="ECO:0007669"/>
    <property type="project" value="TreeGrafter"/>
</dbReference>
<dbReference type="GO" id="GO:0042802">
    <property type="term" value="F:identical protein binding"/>
    <property type="evidence" value="ECO:0007669"/>
    <property type="project" value="InterPro"/>
</dbReference>
<feature type="region of interest" description="Disordered" evidence="2">
    <location>
        <begin position="85"/>
        <end position="186"/>
    </location>
</feature>
<dbReference type="Gene3D" id="3.30.160.590">
    <property type="match status" value="1"/>
</dbReference>
<reference evidence="4" key="2">
    <citation type="submission" date="2007-04" db="EMBL/GenBank/DDBJ databases">
        <title>The genome of the human body louse.</title>
        <authorList>
            <consortium name="The Human Body Louse Genome Consortium"/>
            <person name="Kirkness E."/>
            <person name="Walenz B."/>
            <person name="Hass B."/>
            <person name="Bruggner R."/>
            <person name="Strausberg R."/>
        </authorList>
    </citation>
    <scope>NUCLEOTIDE SEQUENCE</scope>
    <source>
        <strain evidence="4">USDA</strain>
    </source>
</reference>
<sequence length="652" mass="74226">MIENCDLSDIPLACDSHSDVDFDSTNEFPSASKKDEGNISNNSGNKELLETKSAECSDNPNLEGCGRIRTQEEIMLREFDLLDEVGPFDDRDDDGCDSQNTFCDYNDEQDEDEDEDDEVDDDDDDDGDDLSEDEIDAMLEERITNLRSEKKKPKLDIDNSENQEEKNDDKNKCTENEEEEEKEYTEKEKLVMVEKVKNHFEVLPDGWVTLTHNSGMPLYLHRTTRVCTLSKPYCLGPGSARKHALPLSAVPCLEYKRAKEEEKKRNDEANKSSVLVVNGTEIPNARVETAQENETSRQLTPEQLTEYCKSLFEFETIQVLRFKSWLARRKFKKRKNDKIQQRPTLPKNTKLITCPIRQSSSGKSANTREWIMNPNGKSYVCILHEYVQRALKDQPVYTFKELENTATPYLAVVSIGNIQYGTGVGSSKKQAKHDAAKATLEILIPEMKDKIDQDEKLRGHAGYNRGNTDLSFFDGIKIEDPRVTEFCAKTTEPLPHEILLTCLQRNFGLSQMNIKYETTPIKHCKNEFTMTVGNHTAKVICRNKRDGKQKASQAILQALHPQIPSWGSLLRLYGNTSVKTVKEKKIEEQEITLLQSRGNSHSPNYAILNKLREEMKKFKAMKSAIRPIGKFIPPDDVELPAESGTDLSNVLM</sequence>
<dbReference type="GO" id="GO:0031053">
    <property type="term" value="P:primary miRNA processing"/>
    <property type="evidence" value="ECO:0007669"/>
    <property type="project" value="InterPro"/>
</dbReference>
<protein>
    <recommendedName>
        <fullName evidence="3">DRBM domain-containing protein</fullName>
    </recommendedName>
</protein>
<evidence type="ECO:0000313" key="6">
    <source>
        <dbReference type="Proteomes" id="UP000009046"/>
    </source>
</evidence>
<evidence type="ECO:0000313" key="5">
    <source>
        <dbReference type="EnsemblMetazoa" id="PHUM574170-PA"/>
    </source>
</evidence>
<dbReference type="RefSeq" id="XP_002432161.1">
    <property type="nucleotide sequence ID" value="XM_002432116.1"/>
</dbReference>
<dbReference type="CTD" id="8234943"/>
<dbReference type="CDD" id="cd19868">
    <property type="entry name" value="DSRM_DGCR8_rpt2"/>
    <property type="match status" value="1"/>
</dbReference>
<dbReference type="GeneID" id="8234943"/>
<dbReference type="PANTHER" id="PTHR13482">
    <property type="entry name" value="MICRORNA PROCESSOR COMPLEX SUBUNIT DGCR8"/>
    <property type="match status" value="1"/>
</dbReference>
<feature type="compositionally biased region" description="Acidic residues" evidence="2">
    <location>
        <begin position="105"/>
        <end position="138"/>
    </location>
</feature>
<dbReference type="EMBL" id="AAZO01006982">
    <property type="status" value="NOT_ANNOTATED_CDS"/>
    <property type="molecule type" value="Genomic_DNA"/>
</dbReference>
<evidence type="ECO:0000256" key="2">
    <source>
        <dbReference type="SAM" id="MobiDB-lite"/>
    </source>
</evidence>
<dbReference type="PANTHER" id="PTHR13482:SF3">
    <property type="entry name" value="MICROPROCESSOR COMPLEX SUBUNIT DGCR8"/>
    <property type="match status" value="1"/>
</dbReference>
<dbReference type="eggNOG" id="KOG4334">
    <property type="taxonomic scope" value="Eukaryota"/>
</dbReference>
<dbReference type="InterPro" id="IPR040375">
    <property type="entry name" value="DGCR8"/>
</dbReference>
<dbReference type="EnsemblMetazoa" id="PHUM574170-RA">
    <property type="protein sequence ID" value="PHUM574170-PA"/>
    <property type="gene ID" value="PHUM574170"/>
</dbReference>
<feature type="domain" description="DRBM" evidence="3">
    <location>
        <begin position="378"/>
        <end position="445"/>
    </location>
</feature>
<dbReference type="CDD" id="cd19867">
    <property type="entry name" value="DSRM_DGCR8_rpt1"/>
    <property type="match status" value="1"/>
</dbReference>
<organism>
    <name type="scientific">Pediculus humanus subsp. corporis</name>
    <name type="common">Body louse</name>
    <dbReference type="NCBI Taxonomy" id="121224"/>
    <lineage>
        <taxon>Eukaryota</taxon>
        <taxon>Metazoa</taxon>
        <taxon>Ecdysozoa</taxon>
        <taxon>Arthropoda</taxon>
        <taxon>Hexapoda</taxon>
        <taxon>Insecta</taxon>
        <taxon>Pterygota</taxon>
        <taxon>Neoptera</taxon>
        <taxon>Paraneoptera</taxon>
        <taxon>Psocodea</taxon>
        <taxon>Troctomorpha</taxon>
        <taxon>Phthiraptera</taxon>
        <taxon>Anoplura</taxon>
        <taxon>Pediculidae</taxon>
        <taxon>Pediculus</taxon>
    </lineage>
</organism>
<feature type="region of interest" description="Disordered" evidence="2">
    <location>
        <begin position="15"/>
        <end position="64"/>
    </location>
</feature>
<reference evidence="4" key="1">
    <citation type="submission" date="2007-04" db="EMBL/GenBank/DDBJ databases">
        <title>Annotation of Pediculus humanus corporis strain USDA.</title>
        <authorList>
            <person name="Kirkness E."/>
            <person name="Hannick L."/>
            <person name="Hass B."/>
            <person name="Bruggner R."/>
            <person name="Lawson D."/>
            <person name="Bidwell S."/>
            <person name="Joardar V."/>
            <person name="Caler E."/>
            <person name="Walenz B."/>
            <person name="Inman J."/>
            <person name="Schobel S."/>
            <person name="Galinsky K."/>
            <person name="Amedeo P."/>
            <person name="Strausberg R."/>
        </authorList>
    </citation>
    <scope>NUCLEOTIDE SEQUENCE</scope>
    <source>
        <strain evidence="4">USDA</strain>
    </source>
</reference>
<dbReference type="OMA" id="PKKEWIM"/>
<dbReference type="HOGENOM" id="CLU_017211_2_0_1"/>
<feature type="compositionally biased region" description="Basic and acidic residues" evidence="2">
    <location>
        <begin position="163"/>
        <end position="175"/>
    </location>
</feature>
<dbReference type="Proteomes" id="UP000009046">
    <property type="component" value="Unassembled WGS sequence"/>
</dbReference>
<dbReference type="KEGG" id="phu:Phum_PHUM574170"/>
<dbReference type="FunFam" id="3.30.160.590:FF:000001">
    <property type="entry name" value="microprocessor complex subunit DGCR8"/>
    <property type="match status" value="1"/>
</dbReference>
<dbReference type="OrthoDB" id="112668at2759"/>
<reference evidence="5" key="3">
    <citation type="submission" date="2021-02" db="UniProtKB">
        <authorList>
            <consortium name="EnsemblMetazoa"/>
        </authorList>
    </citation>
    <scope>IDENTIFICATION</scope>
    <source>
        <strain evidence="5">USDA</strain>
    </source>
</reference>
<feature type="compositionally biased region" description="Acidic residues" evidence="2">
    <location>
        <begin position="85"/>
        <end position="96"/>
    </location>
</feature>
<feature type="compositionally biased region" description="Basic and acidic residues" evidence="2">
    <location>
        <begin position="139"/>
        <end position="148"/>
    </location>
</feature>
<dbReference type="SMART" id="SM00358">
    <property type="entry name" value="DSRM"/>
    <property type="match status" value="2"/>
</dbReference>
<dbReference type="Gene3D" id="2.20.70.10">
    <property type="match status" value="1"/>
</dbReference>
<evidence type="ECO:0000256" key="1">
    <source>
        <dbReference type="PROSITE-ProRule" id="PRU00266"/>
    </source>
</evidence>
<dbReference type="GO" id="GO:0020037">
    <property type="term" value="F:heme binding"/>
    <property type="evidence" value="ECO:0007669"/>
    <property type="project" value="InterPro"/>
</dbReference>
<dbReference type="InterPro" id="IPR014720">
    <property type="entry name" value="dsRBD_dom"/>
</dbReference>
<dbReference type="FunFam" id="3.30.160.20:FF:000051">
    <property type="entry name" value="Microprocessor complex subunit DGCR8"/>
    <property type="match status" value="1"/>
</dbReference>
<dbReference type="STRING" id="121224.E0W1B7"/>
<dbReference type="SUPFAM" id="SSF54768">
    <property type="entry name" value="dsRNA-binding domain-like"/>
    <property type="match status" value="1"/>
</dbReference>
<gene>
    <name evidence="5" type="primary">8234943</name>
    <name evidence="4" type="ORF">Phum_PHUM574170</name>
</gene>
<dbReference type="Pfam" id="PF00035">
    <property type="entry name" value="dsrm"/>
    <property type="match status" value="1"/>
</dbReference>
<dbReference type="FunFam" id="3.30.160.20:FF:000021">
    <property type="entry name" value="Microprocessor complex subunit DGCR8"/>
    <property type="match status" value="1"/>
</dbReference>
<dbReference type="AlphaFoldDB" id="E0W1B7"/>